<dbReference type="Proteomes" id="UP000320231">
    <property type="component" value="Chromosome"/>
</dbReference>
<dbReference type="InterPro" id="IPR029017">
    <property type="entry name" value="Enolase-like_N"/>
</dbReference>
<dbReference type="SUPFAM" id="SSF51604">
    <property type="entry name" value="Enolase C-terminal domain-like"/>
    <property type="match status" value="1"/>
</dbReference>
<dbReference type="InterPro" id="IPR036849">
    <property type="entry name" value="Enolase-like_C_sf"/>
</dbReference>
<keyword evidence="2" id="KW-0479">Metal-binding</keyword>
<proteinExistence type="predicted"/>
<dbReference type="InterPro" id="IPR029065">
    <property type="entry name" value="Enolase_C-like"/>
</dbReference>
<dbReference type="InterPro" id="IPR046945">
    <property type="entry name" value="RHMD-like"/>
</dbReference>
<dbReference type="PANTHER" id="PTHR13794:SF58">
    <property type="entry name" value="MITOCHONDRIAL ENOLASE SUPERFAMILY MEMBER 1"/>
    <property type="match status" value="1"/>
</dbReference>
<dbReference type="Pfam" id="PF13378">
    <property type="entry name" value="MR_MLE_C"/>
    <property type="match status" value="1"/>
</dbReference>
<comment type="cofactor">
    <cofactor evidence="1">
        <name>Mg(2+)</name>
        <dbReference type="ChEBI" id="CHEBI:18420"/>
    </cofactor>
</comment>
<evidence type="ECO:0000256" key="1">
    <source>
        <dbReference type="ARBA" id="ARBA00001946"/>
    </source>
</evidence>
<dbReference type="AlphaFoldDB" id="A0A455U557"/>
<evidence type="ECO:0000259" key="4">
    <source>
        <dbReference type="SMART" id="SM00922"/>
    </source>
</evidence>
<dbReference type="SMART" id="SM00922">
    <property type="entry name" value="MR_MLE"/>
    <property type="match status" value="1"/>
</dbReference>
<dbReference type="Gene3D" id="3.20.20.120">
    <property type="entry name" value="Enolase-like C-terminal domain"/>
    <property type="match status" value="1"/>
</dbReference>
<dbReference type="CDD" id="cd03328">
    <property type="entry name" value="MR_like_3"/>
    <property type="match status" value="1"/>
</dbReference>
<dbReference type="PANTHER" id="PTHR13794">
    <property type="entry name" value="ENOLASE SUPERFAMILY, MANDELATE RACEMASE"/>
    <property type="match status" value="1"/>
</dbReference>
<evidence type="ECO:0000256" key="2">
    <source>
        <dbReference type="ARBA" id="ARBA00022723"/>
    </source>
</evidence>
<dbReference type="SUPFAM" id="SSF54826">
    <property type="entry name" value="Enolase N-terminal domain-like"/>
    <property type="match status" value="1"/>
</dbReference>
<accession>A0A455U557</accession>
<dbReference type="Pfam" id="PF02746">
    <property type="entry name" value="MR_MLE_N"/>
    <property type="match status" value="1"/>
</dbReference>
<dbReference type="KEGG" id="hsr:HSBAA_09270"/>
<gene>
    <name evidence="5" type="ORF">HSBAA_09270</name>
</gene>
<evidence type="ECO:0000256" key="3">
    <source>
        <dbReference type="ARBA" id="ARBA00022842"/>
    </source>
</evidence>
<dbReference type="SFLD" id="SFLDG00179">
    <property type="entry name" value="mandelate_racemase"/>
    <property type="match status" value="1"/>
</dbReference>
<keyword evidence="3" id="KW-0460">Magnesium</keyword>
<protein>
    <submittedName>
        <fullName evidence="5">Mandelate racemase</fullName>
    </submittedName>
</protein>
<feature type="domain" description="Mandelate racemase/muconate lactonizing enzyme C-terminal" evidence="4">
    <location>
        <begin position="145"/>
        <end position="241"/>
    </location>
</feature>
<dbReference type="EMBL" id="AP019514">
    <property type="protein sequence ID" value="BBI59621.1"/>
    <property type="molecule type" value="Genomic_DNA"/>
</dbReference>
<dbReference type="GO" id="GO:0000287">
    <property type="term" value="F:magnesium ion binding"/>
    <property type="evidence" value="ECO:0007669"/>
    <property type="project" value="TreeGrafter"/>
</dbReference>
<sequence length="379" mass="40693">MLKQRFPIEALEVSAYQVPTDGPESDGTLTWDSTTLVLVELHAGGQSGLGYTYGHPACATLIRDKLAGIIEGHDALAVRGGWLKMVEAIRNLGRPGISSMAIAAIDVAMWDLKARLLDIPLVALIGAVRSEVPVYGSGGFTSYSPEQLQRQLSDWVGSGISRVKMKIGREPERDIDRVRLAREAIGPAAELYVDANGAYARKQALAMAEAFTAYGVSWYEEPVSSDDLPGLRLLRDRVPGSIEIAAGEYGYDLGYFRRMLEAGAVDVLQADLTRCAGISGFLDVAVLCDAHQIALSTHTAPALHMHPGCCAAAVRHLEYFHDHARIESMLFEGRVNPDKHGNMAPDLSQPGLGLTFKRQGGAGLQAVFGLIARLDGASG</sequence>
<dbReference type="InterPro" id="IPR013341">
    <property type="entry name" value="Mandelate_racemase_N_dom"/>
</dbReference>
<dbReference type="InterPro" id="IPR013342">
    <property type="entry name" value="Mandelate_racemase_C"/>
</dbReference>
<dbReference type="GO" id="GO:0016052">
    <property type="term" value="P:carbohydrate catabolic process"/>
    <property type="evidence" value="ECO:0007669"/>
    <property type="project" value="TreeGrafter"/>
</dbReference>
<evidence type="ECO:0000313" key="6">
    <source>
        <dbReference type="Proteomes" id="UP000320231"/>
    </source>
</evidence>
<name>A0A455U557_9GAMM</name>
<reference evidence="5 6" key="1">
    <citation type="journal article" date="2019" name="Microbiol. Resour. Announc.">
        <title>Complete Genome Sequence of Halomonas sulfidaeris Strain Esulfide1 Isolated from a Metal Sulfide Rock at a Depth of 2,200 Meters, Obtained Using Nanopore Sequencing.</title>
        <authorList>
            <person name="Saito M."/>
            <person name="Nishigata A."/>
            <person name="Galipon J."/>
            <person name="Arakawa K."/>
        </authorList>
    </citation>
    <scope>NUCLEOTIDE SEQUENCE [LARGE SCALE GENOMIC DNA]</scope>
    <source>
        <strain evidence="5 6">ATCC BAA-803</strain>
    </source>
</reference>
<organism evidence="5 6">
    <name type="scientific">Vreelandella sulfidaeris</name>
    <dbReference type="NCBI Taxonomy" id="115553"/>
    <lineage>
        <taxon>Bacteria</taxon>
        <taxon>Pseudomonadati</taxon>
        <taxon>Pseudomonadota</taxon>
        <taxon>Gammaproteobacteria</taxon>
        <taxon>Oceanospirillales</taxon>
        <taxon>Halomonadaceae</taxon>
        <taxon>Vreelandella</taxon>
    </lineage>
</organism>
<dbReference type="SFLD" id="SFLDS00001">
    <property type="entry name" value="Enolase"/>
    <property type="match status" value="1"/>
</dbReference>
<dbReference type="GO" id="GO:0016836">
    <property type="term" value="F:hydro-lyase activity"/>
    <property type="evidence" value="ECO:0007669"/>
    <property type="project" value="TreeGrafter"/>
</dbReference>
<evidence type="ECO:0000313" key="5">
    <source>
        <dbReference type="EMBL" id="BBI59621.1"/>
    </source>
</evidence>
<dbReference type="Gene3D" id="3.30.390.10">
    <property type="entry name" value="Enolase-like, N-terminal domain"/>
    <property type="match status" value="1"/>
</dbReference>